<name>A0A7W7RPE0_9ACTN</name>
<protein>
    <submittedName>
        <fullName evidence="4">DNA-binding SARP family transcriptional activator</fullName>
    </submittedName>
</protein>
<sequence length="110" mass="11785">MQFDILGPTRITLDGGRVVTVGGPGMRALLVLLLLAAGKIVTTERLIGGLYGADPPENAANALQSQISRLRRTLGAQSMIEFHPAGYRLVVDAGAVDAYRFERLAGHWGR</sequence>
<feature type="DNA-binding region" description="OmpR/PhoB-type" evidence="2">
    <location>
        <begin position="1"/>
        <end position="91"/>
    </location>
</feature>
<evidence type="ECO:0000256" key="1">
    <source>
        <dbReference type="ARBA" id="ARBA00023125"/>
    </source>
</evidence>
<dbReference type="GO" id="GO:0006355">
    <property type="term" value="P:regulation of DNA-templated transcription"/>
    <property type="evidence" value="ECO:0007669"/>
    <property type="project" value="InterPro"/>
</dbReference>
<dbReference type="PANTHER" id="PTHR35807">
    <property type="entry name" value="TRANSCRIPTIONAL REGULATOR REDD-RELATED"/>
    <property type="match status" value="1"/>
</dbReference>
<keyword evidence="5" id="KW-1185">Reference proteome</keyword>
<dbReference type="AlphaFoldDB" id="A0A7W7RPE0"/>
<comment type="caution">
    <text evidence="4">The sequence shown here is derived from an EMBL/GenBank/DDBJ whole genome shotgun (WGS) entry which is preliminary data.</text>
</comment>
<accession>A0A7W7RPE0</accession>
<dbReference type="EMBL" id="JACHJU010000001">
    <property type="protein sequence ID" value="MBB4935748.1"/>
    <property type="molecule type" value="Genomic_DNA"/>
</dbReference>
<dbReference type="Proteomes" id="UP000534286">
    <property type="component" value="Unassembled WGS sequence"/>
</dbReference>
<dbReference type="GO" id="GO:0000160">
    <property type="term" value="P:phosphorelay signal transduction system"/>
    <property type="evidence" value="ECO:0007669"/>
    <property type="project" value="InterPro"/>
</dbReference>
<dbReference type="Pfam" id="PF00486">
    <property type="entry name" value="Trans_reg_C"/>
    <property type="match status" value="1"/>
</dbReference>
<evidence type="ECO:0000313" key="5">
    <source>
        <dbReference type="Proteomes" id="UP000534286"/>
    </source>
</evidence>
<dbReference type="GO" id="GO:0003677">
    <property type="term" value="F:DNA binding"/>
    <property type="evidence" value="ECO:0007669"/>
    <property type="project" value="UniProtKB-UniRule"/>
</dbReference>
<dbReference type="InterPro" id="IPR001867">
    <property type="entry name" value="OmpR/PhoB-type_DNA-bd"/>
</dbReference>
<keyword evidence="1 2" id="KW-0238">DNA-binding</keyword>
<evidence type="ECO:0000313" key="4">
    <source>
        <dbReference type="EMBL" id="MBB4935748.1"/>
    </source>
</evidence>
<organism evidence="4 5">
    <name type="scientific">Streptosporangium album</name>
    <dbReference type="NCBI Taxonomy" id="47479"/>
    <lineage>
        <taxon>Bacteria</taxon>
        <taxon>Bacillati</taxon>
        <taxon>Actinomycetota</taxon>
        <taxon>Actinomycetes</taxon>
        <taxon>Streptosporangiales</taxon>
        <taxon>Streptosporangiaceae</taxon>
        <taxon>Streptosporangium</taxon>
    </lineage>
</organism>
<dbReference type="RefSeq" id="WP_184751868.1">
    <property type="nucleotide sequence ID" value="NZ_BAABEK010000028.1"/>
</dbReference>
<dbReference type="PANTHER" id="PTHR35807:SF1">
    <property type="entry name" value="TRANSCRIPTIONAL REGULATOR REDD"/>
    <property type="match status" value="1"/>
</dbReference>
<dbReference type="SMART" id="SM00862">
    <property type="entry name" value="Trans_reg_C"/>
    <property type="match status" value="1"/>
</dbReference>
<dbReference type="InterPro" id="IPR051677">
    <property type="entry name" value="AfsR-DnrI-RedD_regulator"/>
</dbReference>
<dbReference type="PROSITE" id="PS51755">
    <property type="entry name" value="OMPR_PHOB"/>
    <property type="match status" value="1"/>
</dbReference>
<reference evidence="4 5" key="1">
    <citation type="submission" date="2020-08" db="EMBL/GenBank/DDBJ databases">
        <title>Sequencing the genomes of 1000 actinobacteria strains.</title>
        <authorList>
            <person name="Klenk H.-P."/>
        </authorList>
    </citation>
    <scope>NUCLEOTIDE SEQUENCE [LARGE SCALE GENOMIC DNA]</scope>
    <source>
        <strain evidence="4 5">DSM 43023</strain>
    </source>
</reference>
<gene>
    <name evidence="4" type="ORF">FHR32_000053</name>
</gene>
<dbReference type="InterPro" id="IPR016032">
    <property type="entry name" value="Sig_transdc_resp-reg_C-effctor"/>
</dbReference>
<proteinExistence type="predicted"/>
<dbReference type="InterPro" id="IPR036388">
    <property type="entry name" value="WH-like_DNA-bd_sf"/>
</dbReference>
<dbReference type="SUPFAM" id="SSF46894">
    <property type="entry name" value="C-terminal effector domain of the bipartite response regulators"/>
    <property type="match status" value="1"/>
</dbReference>
<feature type="domain" description="OmpR/PhoB-type" evidence="3">
    <location>
        <begin position="1"/>
        <end position="91"/>
    </location>
</feature>
<evidence type="ECO:0000256" key="2">
    <source>
        <dbReference type="PROSITE-ProRule" id="PRU01091"/>
    </source>
</evidence>
<dbReference type="Gene3D" id="1.10.10.10">
    <property type="entry name" value="Winged helix-like DNA-binding domain superfamily/Winged helix DNA-binding domain"/>
    <property type="match status" value="1"/>
</dbReference>
<evidence type="ECO:0000259" key="3">
    <source>
        <dbReference type="PROSITE" id="PS51755"/>
    </source>
</evidence>